<evidence type="ECO:0000256" key="2">
    <source>
        <dbReference type="ARBA" id="ARBA00022679"/>
    </source>
</evidence>
<evidence type="ECO:0000313" key="4">
    <source>
        <dbReference type="EMBL" id="TCZ81087.1"/>
    </source>
</evidence>
<dbReference type="SUPFAM" id="SSF53448">
    <property type="entry name" value="Nucleotide-diphospho-sugar transferases"/>
    <property type="match status" value="1"/>
</dbReference>
<evidence type="ECO:0000256" key="3">
    <source>
        <dbReference type="ARBA" id="ARBA00022695"/>
    </source>
</evidence>
<organism evidence="4 5">
    <name type="scientific">Paenibacillus albiflavus</name>
    <dbReference type="NCBI Taxonomy" id="2545760"/>
    <lineage>
        <taxon>Bacteria</taxon>
        <taxon>Bacillati</taxon>
        <taxon>Bacillota</taxon>
        <taxon>Bacilli</taxon>
        <taxon>Bacillales</taxon>
        <taxon>Paenibacillaceae</taxon>
        <taxon>Paenibacillus</taxon>
    </lineage>
</organism>
<dbReference type="RefSeq" id="WP_132416032.1">
    <property type="nucleotide sequence ID" value="NZ_SKFG01000001.1"/>
</dbReference>
<comment type="similarity">
    <text evidence="1">Belongs to the UDPGP type 1 family.</text>
</comment>
<dbReference type="PANTHER" id="PTHR11952:SF2">
    <property type="entry name" value="LD24639P"/>
    <property type="match status" value="1"/>
</dbReference>
<protein>
    <submittedName>
        <fullName evidence="4">UDPGP type 1 family protein</fullName>
    </submittedName>
</protein>
<evidence type="ECO:0000256" key="1">
    <source>
        <dbReference type="ARBA" id="ARBA00010401"/>
    </source>
</evidence>
<accession>A0A4R4EML5</accession>
<dbReference type="Pfam" id="PF01704">
    <property type="entry name" value="UDPGP"/>
    <property type="match status" value="1"/>
</dbReference>
<dbReference type="InterPro" id="IPR002618">
    <property type="entry name" value="UDPGP_fam"/>
</dbReference>
<dbReference type="Proteomes" id="UP000295418">
    <property type="component" value="Unassembled WGS sequence"/>
</dbReference>
<keyword evidence="2" id="KW-0808">Transferase</keyword>
<dbReference type="InterPro" id="IPR029044">
    <property type="entry name" value="Nucleotide-diphossugar_trans"/>
</dbReference>
<keyword evidence="5" id="KW-1185">Reference proteome</keyword>
<keyword evidence="3" id="KW-0548">Nucleotidyltransferase</keyword>
<evidence type="ECO:0000313" key="5">
    <source>
        <dbReference type="Proteomes" id="UP000295418"/>
    </source>
</evidence>
<dbReference type="CDD" id="cd04193">
    <property type="entry name" value="UDPGlcNAc_PPase"/>
    <property type="match status" value="1"/>
</dbReference>
<dbReference type="GO" id="GO:0003977">
    <property type="term" value="F:UDP-N-acetylglucosamine diphosphorylase activity"/>
    <property type="evidence" value="ECO:0007669"/>
    <property type="project" value="TreeGrafter"/>
</dbReference>
<gene>
    <name evidence="4" type="ORF">E0485_02065</name>
</gene>
<proteinExistence type="inferred from homology"/>
<name>A0A4R4EML5_9BACL</name>
<dbReference type="InterPro" id="IPR039741">
    <property type="entry name" value="UDP-sugar_pyrophosphorylase"/>
</dbReference>
<dbReference type="OrthoDB" id="9806910at2"/>
<dbReference type="GO" id="GO:0006048">
    <property type="term" value="P:UDP-N-acetylglucosamine biosynthetic process"/>
    <property type="evidence" value="ECO:0007669"/>
    <property type="project" value="TreeGrafter"/>
</dbReference>
<sequence>MNDKLLQVKQLLSKYNQEHVLDFLNGLNNSDKDNLIEQILRIDFDQLYSVLDETGQCEFNHNSVQPLDYQRLDDLTNEQREMYTNEGWRLIRNGKVGVIVVAGGQGARLGHDGPKGSLDIGLPSGKSLFQLQAERLLNLSNRAGKNIPWYIMTSPDNYNATVMFFQKHDFFGYPEEDCIFFQQKTMPALNQERKLLFSEPSQINLVPSGNGECFYSLYESGAFADIKHRGITWLFYYNVDNALIKVADPLFIGYSAIHNNPIAIKVTEKCNVEEKVGVLCSSNGRPSVLEYNEIPESLLEKRDSQSKLLLNLANISIHMFRYDFIENFIHYQIPYHIALKKITYVDSKGCVINPSEPNAYKLERFIFDYFPLAEQVTVLMVEREEEFAPVKNREGQDSPFTARNQILNLHKKWIENCGAKILESGENRLIEVSPLISYSGEGLHDNIEKITTEIEENYD</sequence>
<dbReference type="AlphaFoldDB" id="A0A4R4EML5"/>
<reference evidence="4 5" key="1">
    <citation type="submission" date="2019-03" db="EMBL/GenBank/DDBJ databases">
        <authorList>
            <person name="Kim M.K.M."/>
        </authorList>
    </citation>
    <scope>NUCLEOTIDE SEQUENCE [LARGE SCALE GENOMIC DNA]</scope>
    <source>
        <strain evidence="4 5">18JY21-1</strain>
    </source>
</reference>
<dbReference type="Gene3D" id="3.90.550.10">
    <property type="entry name" value="Spore Coat Polysaccharide Biosynthesis Protein SpsA, Chain A"/>
    <property type="match status" value="1"/>
</dbReference>
<dbReference type="EMBL" id="SKFG01000001">
    <property type="protein sequence ID" value="TCZ81087.1"/>
    <property type="molecule type" value="Genomic_DNA"/>
</dbReference>
<dbReference type="PANTHER" id="PTHR11952">
    <property type="entry name" value="UDP- GLUCOSE PYROPHOSPHORYLASE"/>
    <property type="match status" value="1"/>
</dbReference>
<comment type="caution">
    <text evidence="4">The sequence shown here is derived from an EMBL/GenBank/DDBJ whole genome shotgun (WGS) entry which is preliminary data.</text>
</comment>